<protein>
    <submittedName>
        <fullName evidence="1">Uncharacterized protein</fullName>
    </submittedName>
</protein>
<proteinExistence type="predicted"/>
<dbReference type="AlphaFoldDB" id="A0A1X7UXL7"/>
<organism evidence="1">
    <name type="scientific">Amphimedon queenslandica</name>
    <name type="common">Sponge</name>
    <dbReference type="NCBI Taxonomy" id="400682"/>
    <lineage>
        <taxon>Eukaryota</taxon>
        <taxon>Metazoa</taxon>
        <taxon>Porifera</taxon>
        <taxon>Demospongiae</taxon>
        <taxon>Heteroscleromorpha</taxon>
        <taxon>Haplosclerida</taxon>
        <taxon>Niphatidae</taxon>
        <taxon>Amphimedon</taxon>
    </lineage>
</organism>
<sequence length="45" mass="5014">MYLRLLQRHILIVSAPPSSPGGGVNRRRNFKYNILVVPLVGPRGT</sequence>
<reference evidence="1" key="1">
    <citation type="submission" date="2017-05" db="UniProtKB">
        <authorList>
            <consortium name="EnsemblMetazoa"/>
        </authorList>
    </citation>
    <scope>IDENTIFICATION</scope>
</reference>
<accession>A0A1X7UXL7</accession>
<dbReference type="InParanoid" id="A0A1X7UXL7"/>
<name>A0A1X7UXL7_AMPQE</name>
<dbReference type="EnsemblMetazoa" id="Aqu2.1.32518_001">
    <property type="protein sequence ID" value="Aqu2.1.32518_001"/>
    <property type="gene ID" value="Aqu2.1.32518"/>
</dbReference>
<evidence type="ECO:0000313" key="1">
    <source>
        <dbReference type="EnsemblMetazoa" id="Aqu2.1.32518_001"/>
    </source>
</evidence>